<feature type="region of interest" description="Disordered" evidence="1">
    <location>
        <begin position="719"/>
        <end position="747"/>
    </location>
</feature>
<comment type="caution">
    <text evidence="2">The sequence shown here is derived from an EMBL/GenBank/DDBJ whole genome shotgun (WGS) entry which is preliminary data.</text>
</comment>
<keyword evidence="3" id="KW-1185">Reference proteome</keyword>
<proteinExistence type="predicted"/>
<evidence type="ECO:0000256" key="1">
    <source>
        <dbReference type="SAM" id="MobiDB-lite"/>
    </source>
</evidence>
<dbReference type="EMBL" id="CAJPDT010000123">
    <property type="protein sequence ID" value="CAF9939811.1"/>
    <property type="molecule type" value="Genomic_DNA"/>
</dbReference>
<reference evidence="2" key="1">
    <citation type="submission" date="2021-03" db="EMBL/GenBank/DDBJ databases">
        <authorList>
            <person name="Tagirdzhanova G."/>
        </authorList>
    </citation>
    <scope>NUCLEOTIDE SEQUENCE</scope>
</reference>
<evidence type="ECO:0000313" key="3">
    <source>
        <dbReference type="Proteomes" id="UP000664534"/>
    </source>
</evidence>
<feature type="region of interest" description="Disordered" evidence="1">
    <location>
        <begin position="544"/>
        <end position="595"/>
    </location>
</feature>
<feature type="compositionally biased region" description="Basic and acidic residues" evidence="1">
    <location>
        <begin position="562"/>
        <end position="577"/>
    </location>
</feature>
<dbReference type="OrthoDB" id="1744869at2759"/>
<accession>A0A8H3PF17</accession>
<dbReference type="Proteomes" id="UP000664534">
    <property type="component" value="Unassembled WGS sequence"/>
</dbReference>
<sequence length="826" mass="92233">MRLLDDGFTFIPSLLRRVVETTKPWQDFDVLVAVVDRIPQTRSTTPYGSRGSHVVDAELSHRTWLEDGLEGISVATLDSEVAAPDLWSPRNKSNERETMTIQQRCTLSFSLPPSPGVRTQLSDSSVSQPLVKRVVQLPVANTLFQNGRTSTLFAQRWSLSFSKEPTSEFVCSKKAWLPQQVIEMGAVFADEGLRFQLDHRVHSRLVAITPARTITDAVGNIVRRVSGSVGSAEAAPASEELERAISTAIKQGQMPAQQAGVWALVRPQKYAALDRVAQLQGTVPDLIQYAILSGARLHKVLSGGGGWGEKHGLLALDPDSDYSHHHRAFETSFGDEQDVEADKREALGEVAKPGDTITFYVYTSPPDADPVNLHKTVFWKNSQATAATLTFGSLPSAMDTIPEVDTTETEAYAQSELAVEGNHFGMLSEQGMSLESSFINTNINANRMQYLRTELYREAYEVRRRNTVITKLDAPYTLLSIRGQASKVPVNNEIKGEELRAPNAHLEKLMPQEPLTATRTTKFASALVQRTFKVNDQKQEAQPLIEQGHMQDEQASAKTHRGRTEEQRSKLTRKELRTNQLEASKAQSEKAQERNKRVAEEAKVLTGQHPEISDKTARKIARKATRKAANEEEQENYKLQALVDTEIEEAESGNSLETKAFVIHQKNRDRGKTDDGSGFAVRFTFPEHEPVRKANLWPEAQDAPPSTIKRHFSASLGNYHQKRGSNRESKPGLEAEPISGRKPFPEDVKYGLKPLREAGEGKSRSAYKSKEGKVFMLTKHFTMNTYERLQAIRQVGEITGRDHAMGLHSQYHLPLFQNQPEEVQKS</sequence>
<organism evidence="2 3">
    <name type="scientific">Imshaugia aleurites</name>
    <dbReference type="NCBI Taxonomy" id="172621"/>
    <lineage>
        <taxon>Eukaryota</taxon>
        <taxon>Fungi</taxon>
        <taxon>Dikarya</taxon>
        <taxon>Ascomycota</taxon>
        <taxon>Pezizomycotina</taxon>
        <taxon>Lecanoromycetes</taxon>
        <taxon>OSLEUM clade</taxon>
        <taxon>Lecanoromycetidae</taxon>
        <taxon>Lecanorales</taxon>
        <taxon>Lecanorineae</taxon>
        <taxon>Parmeliaceae</taxon>
        <taxon>Imshaugia</taxon>
    </lineage>
</organism>
<evidence type="ECO:0000313" key="2">
    <source>
        <dbReference type="EMBL" id="CAF9939811.1"/>
    </source>
</evidence>
<name>A0A8H3PF17_9LECA</name>
<gene>
    <name evidence="2" type="ORF">IMSHALPRED_001645</name>
</gene>
<protein>
    <submittedName>
        <fullName evidence="2">Uncharacterized protein</fullName>
    </submittedName>
</protein>
<dbReference type="AlphaFoldDB" id="A0A8H3PF17"/>